<keyword evidence="2" id="KW-0722">Serine protease inhibitor</keyword>
<gene>
    <name evidence="5" type="primary">serpinb1</name>
    <name evidence="5" type="ORF">Anas_09193</name>
</gene>
<dbReference type="Gene3D" id="2.30.39.10">
    <property type="entry name" value="Alpha-1-antitrypsin, domain 1"/>
    <property type="match status" value="1"/>
</dbReference>
<dbReference type="OrthoDB" id="671595at2759"/>
<dbReference type="GO" id="GO:0004867">
    <property type="term" value="F:serine-type endopeptidase inhibitor activity"/>
    <property type="evidence" value="ECO:0007669"/>
    <property type="project" value="UniProtKB-KW"/>
</dbReference>
<dbReference type="InterPro" id="IPR000215">
    <property type="entry name" value="Serpin_fam"/>
</dbReference>
<evidence type="ECO:0000259" key="4">
    <source>
        <dbReference type="SMART" id="SM00093"/>
    </source>
</evidence>
<protein>
    <submittedName>
        <fullName evidence="5">Leukocyte elastase inhibitor</fullName>
    </submittedName>
</protein>
<dbReference type="Pfam" id="PF00079">
    <property type="entry name" value="Serpin"/>
    <property type="match status" value="1"/>
</dbReference>
<dbReference type="Proteomes" id="UP000326759">
    <property type="component" value="Unassembled WGS sequence"/>
</dbReference>
<dbReference type="InterPro" id="IPR023796">
    <property type="entry name" value="Serpin_dom"/>
</dbReference>
<dbReference type="GO" id="GO:0005615">
    <property type="term" value="C:extracellular space"/>
    <property type="evidence" value="ECO:0007669"/>
    <property type="project" value="InterPro"/>
</dbReference>
<keyword evidence="1" id="KW-0646">Protease inhibitor</keyword>
<comment type="similarity">
    <text evidence="3">Belongs to the serpin family.</text>
</comment>
<dbReference type="SMART" id="SM00093">
    <property type="entry name" value="SERPIN"/>
    <property type="match status" value="1"/>
</dbReference>
<dbReference type="PANTHER" id="PTHR11461">
    <property type="entry name" value="SERINE PROTEASE INHIBITOR, SERPIN"/>
    <property type="match status" value="1"/>
</dbReference>
<feature type="domain" description="Serpin" evidence="4">
    <location>
        <begin position="56"/>
        <end position="419"/>
    </location>
</feature>
<name>A0A5N5T5W5_9CRUS</name>
<dbReference type="InterPro" id="IPR042185">
    <property type="entry name" value="Serpin_sf_2"/>
</dbReference>
<proteinExistence type="inferred from homology"/>
<evidence type="ECO:0000256" key="1">
    <source>
        <dbReference type="ARBA" id="ARBA00022690"/>
    </source>
</evidence>
<dbReference type="InterPro" id="IPR023795">
    <property type="entry name" value="Serpin_CS"/>
</dbReference>
<evidence type="ECO:0000313" key="6">
    <source>
        <dbReference type="Proteomes" id="UP000326759"/>
    </source>
</evidence>
<comment type="caution">
    <text evidence="5">The sequence shown here is derived from an EMBL/GenBank/DDBJ whole genome shotgun (WGS) entry which is preliminary data.</text>
</comment>
<dbReference type="AlphaFoldDB" id="A0A5N5T5W5"/>
<organism evidence="5 6">
    <name type="scientific">Armadillidium nasatum</name>
    <dbReference type="NCBI Taxonomy" id="96803"/>
    <lineage>
        <taxon>Eukaryota</taxon>
        <taxon>Metazoa</taxon>
        <taxon>Ecdysozoa</taxon>
        <taxon>Arthropoda</taxon>
        <taxon>Crustacea</taxon>
        <taxon>Multicrustacea</taxon>
        <taxon>Malacostraca</taxon>
        <taxon>Eumalacostraca</taxon>
        <taxon>Peracarida</taxon>
        <taxon>Isopoda</taxon>
        <taxon>Oniscidea</taxon>
        <taxon>Crinocheta</taxon>
        <taxon>Armadillidiidae</taxon>
        <taxon>Armadillidium</taxon>
    </lineage>
</organism>
<evidence type="ECO:0000256" key="2">
    <source>
        <dbReference type="ARBA" id="ARBA00022900"/>
    </source>
</evidence>
<dbReference type="SUPFAM" id="SSF56574">
    <property type="entry name" value="Serpins"/>
    <property type="match status" value="1"/>
</dbReference>
<sequence>MQAKEITDMIDKIIYIAFSLALISSPLVRGQCLSENDEKLDEQVSNDLSGITDFGLDLFREIFPYNVSRNFFFSPYSIWNALALAYFGSEDHTLLQLQKVLHLTDKVTAMKQWKQLQYMYEMRQMNNSDYTFNLANKAFFDTSVNLRPCMTEIMNKELENLDFGQAESAAKTINDFVSIVTKGRISQIVNSGDISNSKMALVNAAFFKGTWLYQFKASATKKELFYATPEDYFFVDMMSQKGNFKSGPSEELGAHILELPYTGEDISMIILLPPFIAGEEGFNNMVAKLNGPLLHKEIDSLWRGQVEVSLPKFKLSEAVGDELITSLVKMGISDLFDPRLANLTAFDPAGGLSVGKAIHKAFVEVNEEGTEAGAATALIQFRVARPIEPEKFICNHPFLFLIFDNATKNILFLGAYKNPKA</sequence>
<reference evidence="5 6" key="1">
    <citation type="journal article" date="2019" name="PLoS Biol.">
        <title>Sex chromosomes control vertical transmission of feminizing Wolbachia symbionts in an isopod.</title>
        <authorList>
            <person name="Becking T."/>
            <person name="Chebbi M.A."/>
            <person name="Giraud I."/>
            <person name="Moumen B."/>
            <person name="Laverre T."/>
            <person name="Caubet Y."/>
            <person name="Peccoud J."/>
            <person name="Gilbert C."/>
            <person name="Cordaux R."/>
        </authorList>
    </citation>
    <scope>NUCLEOTIDE SEQUENCE [LARGE SCALE GENOMIC DNA]</scope>
    <source>
        <strain evidence="5">ANa2</strain>
        <tissue evidence="5">Whole body excluding digestive tract and cuticle</tissue>
    </source>
</reference>
<keyword evidence="6" id="KW-1185">Reference proteome</keyword>
<dbReference type="CDD" id="cd19594">
    <property type="entry name" value="serpin_crustaceans_chelicerates_insects"/>
    <property type="match status" value="1"/>
</dbReference>
<dbReference type="InterPro" id="IPR042178">
    <property type="entry name" value="Serpin_sf_1"/>
</dbReference>
<dbReference type="Gene3D" id="3.30.497.10">
    <property type="entry name" value="Antithrombin, subunit I, domain 2"/>
    <property type="match status" value="1"/>
</dbReference>
<accession>A0A5N5T5W5</accession>
<dbReference type="EMBL" id="SEYY01008782">
    <property type="protein sequence ID" value="KAB7502023.1"/>
    <property type="molecule type" value="Genomic_DNA"/>
</dbReference>
<dbReference type="PROSITE" id="PS00284">
    <property type="entry name" value="SERPIN"/>
    <property type="match status" value="1"/>
</dbReference>
<evidence type="ECO:0000256" key="3">
    <source>
        <dbReference type="RuleBase" id="RU000411"/>
    </source>
</evidence>
<dbReference type="InterPro" id="IPR036186">
    <property type="entry name" value="Serpin_sf"/>
</dbReference>
<dbReference type="PANTHER" id="PTHR11461:SF278">
    <property type="entry name" value="SERINE PROTEASE INHIBITOR 88EA"/>
    <property type="match status" value="1"/>
</dbReference>
<evidence type="ECO:0000313" key="5">
    <source>
        <dbReference type="EMBL" id="KAB7502023.1"/>
    </source>
</evidence>